<feature type="domain" description="GIY-YIG" evidence="1">
    <location>
        <begin position="175"/>
        <end position="261"/>
    </location>
</feature>
<dbReference type="SUPFAM" id="SSF82771">
    <property type="entry name" value="GIY-YIG endonuclease"/>
    <property type="match status" value="1"/>
</dbReference>
<evidence type="ECO:0000313" key="3">
    <source>
        <dbReference type="Proteomes" id="UP000278792"/>
    </source>
</evidence>
<organism evidence="2 3">
    <name type="scientific">Vibrio ponticus</name>
    <dbReference type="NCBI Taxonomy" id="265668"/>
    <lineage>
        <taxon>Bacteria</taxon>
        <taxon>Pseudomonadati</taxon>
        <taxon>Pseudomonadota</taxon>
        <taxon>Gammaproteobacteria</taxon>
        <taxon>Vibrionales</taxon>
        <taxon>Vibrionaceae</taxon>
        <taxon>Vibrio</taxon>
    </lineage>
</organism>
<dbReference type="Proteomes" id="UP000278792">
    <property type="component" value="Unassembled WGS sequence"/>
</dbReference>
<name>A0A3N3DWR4_9VIBR</name>
<dbReference type="Pfam" id="PF01541">
    <property type="entry name" value="GIY-YIG"/>
    <property type="match status" value="1"/>
</dbReference>
<reference evidence="2 3" key="1">
    <citation type="submission" date="2018-11" db="EMBL/GenBank/DDBJ databases">
        <title>Vibrio ponticus strain CAIM 1751 pathogenic for the snapper Lutjanus guttatus.</title>
        <authorList>
            <person name="Soto-Rodriguez S."/>
            <person name="Lozano-Olvera R."/>
            <person name="Gomez-Gil B."/>
        </authorList>
    </citation>
    <scope>NUCLEOTIDE SEQUENCE [LARGE SCALE GENOMIC DNA]</scope>
    <source>
        <strain evidence="2 3">CAIM 1751</strain>
    </source>
</reference>
<dbReference type="RefSeq" id="WP_123782887.1">
    <property type="nucleotide sequence ID" value="NZ_RKIK01000058.1"/>
</dbReference>
<proteinExistence type="predicted"/>
<dbReference type="Gene3D" id="3.40.1440.10">
    <property type="entry name" value="GIY-YIG endonuclease"/>
    <property type="match status" value="1"/>
</dbReference>
<protein>
    <submittedName>
        <fullName evidence="2">GIY-YIG nuclease family protein</fullName>
    </submittedName>
</protein>
<dbReference type="AlphaFoldDB" id="A0A3N3DWR4"/>
<evidence type="ECO:0000259" key="1">
    <source>
        <dbReference type="Pfam" id="PF01541"/>
    </source>
</evidence>
<sequence length="269" mass="31319">MLTFSKIVSLRTKLLSQNRIKLVRHKDSRVEYRDLIKDRDRLLEYQKEQKNHVFKDCDYICSFSGLDGSRSVFIGIFKVNGFTECKDKYIYELDEVSGFEDLKDRLVIDWGKATISWHQWLDEKKDKPIVEILPAGYIGDFPGLLEFTLEFSELASLYKNPEANRNWFNHLSAVNGIYLILDTCTGNQYVGSAYGKEGIWQRWREYSLSKHGGNKHLKELCSENTEYYKNFRFSVLQSLPSNISDKEVISLESLYKQKLGSKTFGLNAN</sequence>
<dbReference type="InterPro" id="IPR035901">
    <property type="entry name" value="GIY-YIG_endonuc_sf"/>
</dbReference>
<dbReference type="CDD" id="cd10446">
    <property type="entry name" value="GIY-YIG_unchar_1"/>
    <property type="match status" value="1"/>
</dbReference>
<comment type="caution">
    <text evidence="2">The sequence shown here is derived from an EMBL/GenBank/DDBJ whole genome shotgun (WGS) entry which is preliminary data.</text>
</comment>
<dbReference type="EMBL" id="RKIK01000058">
    <property type="protein sequence ID" value="ROV58917.1"/>
    <property type="molecule type" value="Genomic_DNA"/>
</dbReference>
<evidence type="ECO:0000313" key="2">
    <source>
        <dbReference type="EMBL" id="ROV58917.1"/>
    </source>
</evidence>
<accession>A0A3N3DWR4</accession>
<dbReference type="InterPro" id="IPR000305">
    <property type="entry name" value="GIY-YIG_endonuc"/>
</dbReference>
<gene>
    <name evidence="2" type="ORF">EGH82_16200</name>
</gene>